<dbReference type="CDD" id="cd01647">
    <property type="entry name" value="RT_LTR"/>
    <property type="match status" value="1"/>
</dbReference>
<keyword evidence="7" id="KW-0695">RNA-directed DNA polymerase</keyword>
<evidence type="ECO:0000256" key="1">
    <source>
        <dbReference type="ARBA" id="ARBA00012493"/>
    </source>
</evidence>
<dbReference type="InterPro" id="IPR021109">
    <property type="entry name" value="Peptidase_aspartic_dom_sf"/>
</dbReference>
<keyword evidence="6" id="KW-0378">Hydrolase</keyword>
<keyword evidence="2" id="KW-0808">Transferase</keyword>
<dbReference type="Gene3D" id="3.30.70.270">
    <property type="match status" value="3"/>
</dbReference>
<protein>
    <recommendedName>
        <fullName evidence="1">RNA-directed DNA polymerase</fullName>
        <ecNumber evidence="1">2.7.7.49</ecNumber>
    </recommendedName>
</protein>
<sequence>MTVTPLKWVLGPVRVDTMPLRRPVSSQNSQTNDDIRPPSEVLPPMSTEGLYRYLGTLVGLVEYQARAIGKALIVEKDNEELHQYREQQRKRNINDGAHGNQAQKKPAPRTYGSGLSKENKKFVFRKPKEENKEDRQKLRAQGRVFAMTHRDAQTTFDVVIGTLQIHTLFARALIDPGSTHSFVSVSFAGLLGMSIDNMDFDLFVAIPLGDSVVVNKILRDCIVMIGYREMTVDLVLLDLQDFDVILGMNWLASYHASIDCFGKIVTFNIPSRPDFGFEGKHVDKPLHMISALQASSLLRKDDLPGLPPEREVEFTIDVALGTTPISKAPYRMAPLELKELKIQLQELLDKGFIRPSDACVFSKIDLRSGYHQLRIRSEDVPKIAFRTRYGHYEFWDEHERYLSIVLQTLRDKQLYAKLKKCELWLDKVSFLGHVVTKDGISVDPGKFIEGFSKIALPLTRLTQKGVKFEWSNDCERSFQELKNILVTTPILTISLDSGGQLKPYERNYLTHDLELATVVFALKIWRHFLFGETCEIFTDHKSLKYLFSQKELNMRQRRWIELLKDYYYIIQYHLGKVNIVADALNRKFVGSLAAIRGCQRQLLEDLRCLQVHMRFLDSGALVANFKRLPRTLGGNNAIWVIVDRLTKSAHFLPMKIDDQSERVIQVLEDLLRACALDLKGNWDDYLPLVEFAYNNSFQASIGMTPFEALYGRRCRSLVCWDDVGEKKLLGPELV</sequence>
<dbReference type="SUPFAM" id="SSF53098">
    <property type="entry name" value="Ribonuclease H-like"/>
    <property type="match status" value="1"/>
</dbReference>
<reference evidence="10 11" key="1">
    <citation type="journal article" date="2018" name="PLoS Genet.">
        <title>Population sequencing reveals clonal diversity and ancestral inbreeding in the grapevine cultivar Chardonnay.</title>
        <authorList>
            <person name="Roach M.J."/>
            <person name="Johnson D.L."/>
            <person name="Bohlmann J."/>
            <person name="van Vuuren H.J."/>
            <person name="Jones S.J."/>
            <person name="Pretorius I.S."/>
            <person name="Schmidt S.A."/>
            <person name="Borneman A.R."/>
        </authorList>
    </citation>
    <scope>NUCLEOTIDE SEQUENCE [LARGE SCALE GENOMIC DNA]</scope>
    <source>
        <strain evidence="11">cv. Chardonnay</strain>
        <tissue evidence="10">Leaf</tissue>
    </source>
</reference>
<dbReference type="InterPro" id="IPR041373">
    <property type="entry name" value="RT_RNaseH"/>
</dbReference>
<organism evidence="10 11">
    <name type="scientific">Vitis vinifera</name>
    <name type="common">Grape</name>
    <dbReference type="NCBI Taxonomy" id="29760"/>
    <lineage>
        <taxon>Eukaryota</taxon>
        <taxon>Viridiplantae</taxon>
        <taxon>Streptophyta</taxon>
        <taxon>Embryophyta</taxon>
        <taxon>Tracheophyta</taxon>
        <taxon>Spermatophyta</taxon>
        <taxon>Magnoliopsida</taxon>
        <taxon>eudicotyledons</taxon>
        <taxon>Gunneridae</taxon>
        <taxon>Pentapetalae</taxon>
        <taxon>rosids</taxon>
        <taxon>Vitales</taxon>
        <taxon>Vitaceae</taxon>
        <taxon>Viteae</taxon>
        <taxon>Vitis</taxon>
    </lineage>
</organism>
<dbReference type="EMBL" id="QGNW01000158">
    <property type="protein sequence ID" value="RVW90121.1"/>
    <property type="molecule type" value="Genomic_DNA"/>
</dbReference>
<dbReference type="CDD" id="cd00303">
    <property type="entry name" value="retropepsin_like"/>
    <property type="match status" value="1"/>
</dbReference>
<evidence type="ECO:0000313" key="10">
    <source>
        <dbReference type="EMBL" id="RVW90121.1"/>
    </source>
</evidence>
<keyword evidence="3" id="KW-0548">Nucleotidyltransferase</keyword>
<accession>A0A438I078</accession>
<evidence type="ECO:0000259" key="9">
    <source>
        <dbReference type="Pfam" id="PF17917"/>
    </source>
</evidence>
<dbReference type="InterPro" id="IPR036397">
    <property type="entry name" value="RNaseH_sf"/>
</dbReference>
<name>A0A438I078_VITVI</name>
<dbReference type="GO" id="GO:0016787">
    <property type="term" value="F:hydrolase activity"/>
    <property type="evidence" value="ECO:0007669"/>
    <property type="project" value="UniProtKB-KW"/>
</dbReference>
<dbReference type="SUPFAM" id="SSF50630">
    <property type="entry name" value="Acid proteases"/>
    <property type="match status" value="1"/>
</dbReference>
<dbReference type="GO" id="GO:0003676">
    <property type="term" value="F:nucleic acid binding"/>
    <property type="evidence" value="ECO:0007669"/>
    <property type="project" value="InterPro"/>
</dbReference>
<dbReference type="GO" id="GO:0003964">
    <property type="term" value="F:RNA-directed DNA polymerase activity"/>
    <property type="evidence" value="ECO:0007669"/>
    <property type="project" value="UniProtKB-KW"/>
</dbReference>
<dbReference type="InterPro" id="IPR012337">
    <property type="entry name" value="RNaseH-like_sf"/>
</dbReference>
<comment type="caution">
    <text evidence="10">The sequence shown here is derived from an EMBL/GenBank/DDBJ whole genome shotgun (WGS) entry which is preliminary data.</text>
</comment>
<dbReference type="Gene3D" id="3.10.10.10">
    <property type="entry name" value="HIV Type 1 Reverse Transcriptase, subunit A, domain 1"/>
    <property type="match status" value="2"/>
</dbReference>
<keyword evidence="5" id="KW-0255">Endonuclease</keyword>
<dbReference type="Gene3D" id="3.30.420.10">
    <property type="entry name" value="Ribonuclease H-like superfamily/Ribonuclease H"/>
    <property type="match status" value="1"/>
</dbReference>
<evidence type="ECO:0000256" key="3">
    <source>
        <dbReference type="ARBA" id="ARBA00022695"/>
    </source>
</evidence>
<dbReference type="Gene3D" id="2.40.70.10">
    <property type="entry name" value="Acid Proteases"/>
    <property type="match status" value="1"/>
</dbReference>
<dbReference type="Pfam" id="PF08284">
    <property type="entry name" value="RVP_2"/>
    <property type="match status" value="1"/>
</dbReference>
<evidence type="ECO:0000256" key="8">
    <source>
        <dbReference type="SAM" id="MobiDB-lite"/>
    </source>
</evidence>
<dbReference type="GO" id="GO:0004519">
    <property type="term" value="F:endonuclease activity"/>
    <property type="evidence" value="ECO:0007669"/>
    <property type="project" value="UniProtKB-KW"/>
</dbReference>
<feature type="region of interest" description="Disordered" evidence="8">
    <location>
        <begin position="21"/>
        <end position="43"/>
    </location>
</feature>
<dbReference type="InterPro" id="IPR043502">
    <property type="entry name" value="DNA/RNA_pol_sf"/>
</dbReference>
<keyword evidence="4" id="KW-0540">Nuclease</keyword>
<dbReference type="AlphaFoldDB" id="A0A438I078"/>
<dbReference type="PANTHER" id="PTHR37984:SF5">
    <property type="entry name" value="PROTEIN NYNRIN-LIKE"/>
    <property type="match status" value="1"/>
</dbReference>
<dbReference type="InterPro" id="IPR043128">
    <property type="entry name" value="Rev_trsase/Diguanyl_cyclase"/>
</dbReference>
<dbReference type="SUPFAM" id="SSF56672">
    <property type="entry name" value="DNA/RNA polymerases"/>
    <property type="match status" value="1"/>
</dbReference>
<feature type="region of interest" description="Disordered" evidence="8">
    <location>
        <begin position="89"/>
        <end position="115"/>
    </location>
</feature>
<evidence type="ECO:0000313" key="11">
    <source>
        <dbReference type="Proteomes" id="UP000288805"/>
    </source>
</evidence>
<evidence type="ECO:0000256" key="4">
    <source>
        <dbReference type="ARBA" id="ARBA00022722"/>
    </source>
</evidence>
<evidence type="ECO:0000256" key="2">
    <source>
        <dbReference type="ARBA" id="ARBA00022679"/>
    </source>
</evidence>
<dbReference type="Pfam" id="PF17917">
    <property type="entry name" value="RT_RNaseH"/>
    <property type="match status" value="1"/>
</dbReference>
<dbReference type="InterPro" id="IPR050951">
    <property type="entry name" value="Retrovirus_Pol_polyprotein"/>
</dbReference>
<dbReference type="EC" id="2.7.7.49" evidence="1"/>
<evidence type="ECO:0000256" key="7">
    <source>
        <dbReference type="ARBA" id="ARBA00022918"/>
    </source>
</evidence>
<feature type="domain" description="Reverse transcriptase RNase H-like" evidence="9">
    <location>
        <begin position="500"/>
        <end position="566"/>
    </location>
</feature>
<dbReference type="PANTHER" id="PTHR37984">
    <property type="entry name" value="PROTEIN CBG26694"/>
    <property type="match status" value="1"/>
</dbReference>
<evidence type="ECO:0000256" key="5">
    <source>
        <dbReference type="ARBA" id="ARBA00022759"/>
    </source>
</evidence>
<gene>
    <name evidence="10" type="primary">pol_574</name>
    <name evidence="10" type="ORF">CK203_035908</name>
</gene>
<evidence type="ECO:0000256" key="6">
    <source>
        <dbReference type="ARBA" id="ARBA00022801"/>
    </source>
</evidence>
<dbReference type="CDD" id="cd09274">
    <property type="entry name" value="RNase_HI_RT_Ty3"/>
    <property type="match status" value="1"/>
</dbReference>
<dbReference type="Proteomes" id="UP000288805">
    <property type="component" value="Unassembled WGS sequence"/>
</dbReference>
<proteinExistence type="predicted"/>